<dbReference type="SMART" id="SM00320">
    <property type="entry name" value="WD40"/>
    <property type="match status" value="2"/>
</dbReference>
<dbReference type="AlphaFoldDB" id="A0A5A8C7B0"/>
<comment type="caution">
    <text evidence="1">The sequence shown here is derived from an EMBL/GenBank/DDBJ whole genome shotgun (WGS) entry which is preliminary data.</text>
</comment>
<name>A0A5A8C7B0_CAFRO</name>
<dbReference type="EMBL" id="VLTN01000048">
    <property type="protein sequence ID" value="KAA0148903.1"/>
    <property type="molecule type" value="Genomic_DNA"/>
</dbReference>
<dbReference type="Proteomes" id="UP000323011">
    <property type="component" value="Unassembled WGS sequence"/>
</dbReference>
<protein>
    <submittedName>
        <fullName evidence="1">Uncharacterized protein</fullName>
    </submittedName>
</protein>
<reference evidence="1 2" key="1">
    <citation type="submission" date="2019-07" db="EMBL/GenBank/DDBJ databases">
        <title>Genomes of Cafeteria roenbergensis.</title>
        <authorList>
            <person name="Fischer M.G."/>
            <person name="Hackl T."/>
            <person name="Roman M."/>
        </authorList>
    </citation>
    <scope>NUCLEOTIDE SEQUENCE [LARGE SCALE GENOMIC DNA]</scope>
    <source>
        <strain evidence="1 2">BVI</strain>
    </source>
</reference>
<dbReference type="Gene3D" id="2.130.10.10">
    <property type="entry name" value="YVTN repeat-like/Quinoprotein amine dehydrogenase"/>
    <property type="match status" value="1"/>
</dbReference>
<dbReference type="Pfam" id="PF00400">
    <property type="entry name" value="WD40"/>
    <property type="match status" value="1"/>
</dbReference>
<evidence type="ECO:0000313" key="2">
    <source>
        <dbReference type="Proteomes" id="UP000323011"/>
    </source>
</evidence>
<dbReference type="InterPro" id="IPR011047">
    <property type="entry name" value="Quinoprotein_ADH-like_sf"/>
</dbReference>
<keyword evidence="2" id="KW-1185">Reference proteome</keyword>
<organism evidence="1 2">
    <name type="scientific">Cafeteria roenbergensis</name>
    <name type="common">Marine flagellate</name>
    <dbReference type="NCBI Taxonomy" id="33653"/>
    <lineage>
        <taxon>Eukaryota</taxon>
        <taxon>Sar</taxon>
        <taxon>Stramenopiles</taxon>
        <taxon>Bigyra</taxon>
        <taxon>Opalozoa</taxon>
        <taxon>Bicosoecida</taxon>
        <taxon>Cafeteriaceae</taxon>
        <taxon>Cafeteria</taxon>
    </lineage>
</organism>
<sequence>MSGGLACADVRKLGCQATSLSVVSQGEGDGPIVVGAGTLGGVARLVAFAPHHADSPEAAFDAEVVVALPGAPVRVGGICAGPSYADGGSTLLTASNDAVVRLWHVGDLVDVVGVARARRSEGEVELLCAGEPDEFRGHTHGCQAVATMSSGQIVSAGYGGVCILWDASTGTAASKVELSTAALSLFSVWSVGADGTARLWQAAGGGELVETGRAGTEGGASWICGASLGDGGRLLAAQTGGLLTMLTAGTVDS</sequence>
<dbReference type="InterPro" id="IPR001680">
    <property type="entry name" value="WD40_rpt"/>
</dbReference>
<gene>
    <name evidence="1" type="ORF">FNF29_06377</name>
</gene>
<evidence type="ECO:0000313" key="1">
    <source>
        <dbReference type="EMBL" id="KAA0148903.1"/>
    </source>
</evidence>
<proteinExistence type="predicted"/>
<dbReference type="SUPFAM" id="SSF50998">
    <property type="entry name" value="Quinoprotein alcohol dehydrogenase-like"/>
    <property type="match status" value="1"/>
</dbReference>
<dbReference type="InterPro" id="IPR015943">
    <property type="entry name" value="WD40/YVTN_repeat-like_dom_sf"/>
</dbReference>
<accession>A0A5A8C7B0</accession>